<evidence type="ECO:0000313" key="1">
    <source>
        <dbReference type="EMBL" id="MDQ2308325.1"/>
    </source>
</evidence>
<reference evidence="1" key="1">
    <citation type="submission" date="2023-08" db="EMBL/GenBank/DDBJ databases">
        <title>WGS of pathogenic bacterial species, Los Angeles County Public Health Laboratories.</title>
        <authorList>
            <person name="Garrigues J.M."/>
            <person name="Green N.M."/>
        </authorList>
    </citation>
    <scope>NUCLEOTIDE SEQUENCE</scope>
    <source>
        <strain evidence="1">LACPHL-BACT-2023-00068</strain>
    </source>
</reference>
<name>A0AAW8HIK8_PLUGE</name>
<sequence length="145" mass="16034">MQKKSVIKVLHRMLTVILLLLVGGYCSYQYVLSIPSSDVLVSKQKLSDSVWLYVTQYDGGNATVADAYRFYLDKDDGIEDVMAALKKRTPFMVANTKNVSATAYGNTVNIKITGKIYSFTNSDLFYSDGVAIMPAINLLANGIRD</sequence>
<evidence type="ECO:0000313" key="2">
    <source>
        <dbReference type="Proteomes" id="UP001236270"/>
    </source>
</evidence>
<dbReference type="Proteomes" id="UP001236270">
    <property type="component" value="Unassembled WGS sequence"/>
</dbReference>
<organism evidence="1 2">
    <name type="scientific">Pluralibacter gergoviae</name>
    <name type="common">Enterobacter gergoviae</name>
    <dbReference type="NCBI Taxonomy" id="61647"/>
    <lineage>
        <taxon>Bacteria</taxon>
        <taxon>Pseudomonadati</taxon>
        <taxon>Pseudomonadota</taxon>
        <taxon>Gammaproteobacteria</taxon>
        <taxon>Enterobacterales</taxon>
        <taxon>Enterobacteriaceae</taxon>
        <taxon>Pluralibacter</taxon>
    </lineage>
</organism>
<gene>
    <name evidence="1" type="ORF">RBJ30_04350</name>
</gene>
<dbReference type="RefSeq" id="WP_048253079.1">
    <property type="nucleotide sequence ID" value="NZ_CACVCI010000001.1"/>
</dbReference>
<dbReference type="AlphaFoldDB" id="A0AAW8HIK8"/>
<proteinExistence type="predicted"/>
<dbReference type="GeneID" id="61384171"/>
<protein>
    <submittedName>
        <fullName evidence="1">Uncharacterized protein</fullName>
    </submittedName>
</protein>
<dbReference type="EMBL" id="JAVDNV010000002">
    <property type="protein sequence ID" value="MDQ2308325.1"/>
    <property type="molecule type" value="Genomic_DNA"/>
</dbReference>
<comment type="caution">
    <text evidence="1">The sequence shown here is derived from an EMBL/GenBank/DDBJ whole genome shotgun (WGS) entry which is preliminary data.</text>
</comment>
<accession>A0AAW8HIK8</accession>